<evidence type="ECO:0000313" key="3">
    <source>
        <dbReference type="Proteomes" id="UP001518925"/>
    </source>
</evidence>
<dbReference type="InterPro" id="IPR016024">
    <property type="entry name" value="ARM-type_fold"/>
</dbReference>
<dbReference type="Proteomes" id="UP001518925">
    <property type="component" value="Unassembled WGS sequence"/>
</dbReference>
<protein>
    <submittedName>
        <fullName evidence="2">HEAT repeat domain-containing protein</fullName>
    </submittedName>
</protein>
<dbReference type="SUPFAM" id="SSF48371">
    <property type="entry name" value="ARM repeat"/>
    <property type="match status" value="1"/>
</dbReference>
<keyword evidence="1" id="KW-0812">Transmembrane</keyword>
<dbReference type="RefSeq" id="WP_204203021.1">
    <property type="nucleotide sequence ID" value="NZ_JAFELM010000024.1"/>
</dbReference>
<reference evidence="2 3" key="1">
    <citation type="submission" date="2021-02" db="EMBL/GenBank/DDBJ databases">
        <title>Bacillus sp. RD4P76, an endophyte from a halophyte.</title>
        <authorList>
            <person name="Sun J.-Q."/>
        </authorList>
    </citation>
    <scope>NUCLEOTIDE SEQUENCE [LARGE SCALE GENOMIC DNA]</scope>
    <source>
        <strain evidence="2 3">RD4P76</strain>
    </source>
</reference>
<evidence type="ECO:0000313" key="2">
    <source>
        <dbReference type="EMBL" id="MBM6617646.1"/>
    </source>
</evidence>
<keyword evidence="3" id="KW-1185">Reference proteome</keyword>
<evidence type="ECO:0000256" key="1">
    <source>
        <dbReference type="SAM" id="Phobius"/>
    </source>
</evidence>
<organism evidence="2 3">
    <name type="scientific">Bacillus suaedaesalsae</name>
    <dbReference type="NCBI Taxonomy" id="2810349"/>
    <lineage>
        <taxon>Bacteria</taxon>
        <taxon>Bacillati</taxon>
        <taxon>Bacillota</taxon>
        <taxon>Bacilli</taxon>
        <taxon>Bacillales</taxon>
        <taxon>Bacillaceae</taxon>
        <taxon>Bacillus</taxon>
    </lineage>
</organism>
<gene>
    <name evidence="2" type="ORF">JR050_08125</name>
</gene>
<feature type="transmembrane region" description="Helical" evidence="1">
    <location>
        <begin position="6"/>
        <end position="28"/>
    </location>
</feature>
<dbReference type="EMBL" id="JAFELM010000024">
    <property type="protein sequence ID" value="MBM6617646.1"/>
    <property type="molecule type" value="Genomic_DNA"/>
</dbReference>
<dbReference type="Gene3D" id="1.25.10.10">
    <property type="entry name" value="Leucine-rich Repeat Variant"/>
    <property type="match status" value="1"/>
</dbReference>
<comment type="caution">
    <text evidence="2">The sequence shown here is derived from an EMBL/GenBank/DDBJ whole genome shotgun (WGS) entry which is preliminary data.</text>
</comment>
<dbReference type="InterPro" id="IPR011989">
    <property type="entry name" value="ARM-like"/>
</dbReference>
<accession>A0ABS2DGN4</accession>
<name>A0ABS2DGN4_9BACI</name>
<keyword evidence="1" id="KW-0472">Membrane</keyword>
<keyword evidence="1" id="KW-1133">Transmembrane helix</keyword>
<proteinExistence type="predicted"/>
<sequence>MEQAINWLLGIILFFLVWLFILFVYLTSRKAIENSKRRKIDYYKEKYRENMFRYLYTGQKSKQLIPDHPVKFLALEELLGDFADVAKGGDLEQRMKAFAEKYFHEEYNKKLVHRRWSVRMNVLYNIEAFQMDTFMGKLGEMYEGRRKISESEEIQIIKLLTMFDHPKLFDYIVSSSKKYADFIYRILFSEMSDPTFYYFLAKFHTLPVSIKSTIIDVLGIQNRLEHVKFLTEQLKQPNDELRIRTLKALAHILYPMPIEDMEKHISSRLFEERIMALKICAAVRKRDYIPILISKMSDPIFAVRKQAGYSISRYPNAREIFQEIIDTSTDTFAKDMAQEWLERGIIHGNSTGTIS</sequence>